<name>A0ACC1SUG6_9HYPO</name>
<dbReference type="EMBL" id="JANRMS010000113">
    <property type="protein sequence ID" value="KAJ3546444.1"/>
    <property type="molecule type" value="Genomic_DNA"/>
</dbReference>
<accession>A0ACC1SUG6</accession>
<dbReference type="Proteomes" id="UP001148629">
    <property type="component" value="Unassembled WGS sequence"/>
</dbReference>
<keyword evidence="2" id="KW-1185">Reference proteome</keyword>
<sequence length="343" mass="39259">MTSSDGATSQVGGPSEPGPEQQLNQGIETKHRDVFRRAVSNVLSSPIAEITYAQIIDGLPLSDVTLDTHEGTPCPGHPLLDERIEVSPGILEKARQLRSSFDATVMKFDSGLLHAYQIAAPESRAFQTTLIELVARTIHNIAVWLFKQEPTLPPTNELVAWRPSEENEDFYPNGYPPTLFWHPWYHDYDQYPEGVADIAGYWAESRIFGGVVLFDRRRTSPDSDAASHDVYLHADRRDVTYRIFKLLDEQKHDLVRFLLSDATPETCPIPILGDINNRERVDPEEPIELTGIYRDKWERKPLSKDDDDSRLRDVIDLFNYLSQDEWAAAKDRAMRKRVEFRRQ</sequence>
<reference evidence="1" key="1">
    <citation type="submission" date="2022-08" db="EMBL/GenBank/DDBJ databases">
        <title>Genome Sequence of Fusarium decemcellulare.</title>
        <authorList>
            <person name="Buettner E."/>
        </authorList>
    </citation>
    <scope>NUCLEOTIDE SEQUENCE</scope>
    <source>
        <strain evidence="1">Babe19</strain>
    </source>
</reference>
<evidence type="ECO:0000313" key="2">
    <source>
        <dbReference type="Proteomes" id="UP001148629"/>
    </source>
</evidence>
<organism evidence="1 2">
    <name type="scientific">Fusarium decemcellulare</name>
    <dbReference type="NCBI Taxonomy" id="57161"/>
    <lineage>
        <taxon>Eukaryota</taxon>
        <taxon>Fungi</taxon>
        <taxon>Dikarya</taxon>
        <taxon>Ascomycota</taxon>
        <taxon>Pezizomycotina</taxon>
        <taxon>Sordariomycetes</taxon>
        <taxon>Hypocreomycetidae</taxon>
        <taxon>Hypocreales</taxon>
        <taxon>Nectriaceae</taxon>
        <taxon>Fusarium</taxon>
        <taxon>Fusarium decemcellulare species complex</taxon>
    </lineage>
</organism>
<gene>
    <name evidence="1" type="ORF">NM208_g1995</name>
</gene>
<comment type="caution">
    <text evidence="1">The sequence shown here is derived from an EMBL/GenBank/DDBJ whole genome shotgun (WGS) entry which is preliminary data.</text>
</comment>
<proteinExistence type="predicted"/>
<evidence type="ECO:0000313" key="1">
    <source>
        <dbReference type="EMBL" id="KAJ3546444.1"/>
    </source>
</evidence>
<protein>
    <submittedName>
        <fullName evidence="1">Uncharacterized protein</fullName>
    </submittedName>
</protein>